<evidence type="ECO:0000313" key="2">
    <source>
        <dbReference type="EMBL" id="PYC87498.1"/>
    </source>
</evidence>
<feature type="domain" description="Cyclodeaminase/cyclohydrolase" evidence="1">
    <location>
        <begin position="5"/>
        <end position="178"/>
    </location>
</feature>
<keyword evidence="3" id="KW-1185">Reference proteome</keyword>
<dbReference type="OrthoDB" id="5192822at2"/>
<dbReference type="GO" id="GO:0003824">
    <property type="term" value="F:catalytic activity"/>
    <property type="evidence" value="ECO:0007669"/>
    <property type="project" value="InterPro"/>
</dbReference>
<dbReference type="RefSeq" id="WP_110665749.1">
    <property type="nucleotide sequence ID" value="NZ_PYBW01000013.1"/>
</dbReference>
<dbReference type="SUPFAM" id="SSF101262">
    <property type="entry name" value="Methenyltetrahydrofolate cyclohydrolase-like"/>
    <property type="match status" value="1"/>
</dbReference>
<dbReference type="AlphaFoldDB" id="A0A2V4PRB0"/>
<proteinExistence type="predicted"/>
<gene>
    <name evidence="2" type="ORF">C7C46_04000</name>
</gene>
<reference evidence="2 3" key="1">
    <citation type="submission" date="2018-03" db="EMBL/GenBank/DDBJ databases">
        <title>Bioinformatic expansion and discovery of thiopeptide antibiotics.</title>
        <authorList>
            <person name="Schwalen C.J."/>
            <person name="Hudson G.A."/>
            <person name="Mitchell D.A."/>
        </authorList>
    </citation>
    <scope>NUCLEOTIDE SEQUENCE [LARGE SCALE GENOMIC DNA]</scope>
    <source>
        <strain evidence="2 3">ATCC 21389</strain>
    </source>
</reference>
<dbReference type="Proteomes" id="UP000248039">
    <property type="component" value="Unassembled WGS sequence"/>
</dbReference>
<comment type="caution">
    <text evidence="2">The sequence shown here is derived from an EMBL/GenBank/DDBJ whole genome shotgun (WGS) entry which is preliminary data.</text>
</comment>
<name>A0A2V4PRB0_9ACTN</name>
<organism evidence="2 3">
    <name type="scientific">Streptomyces tateyamensis</name>
    <dbReference type="NCBI Taxonomy" id="565073"/>
    <lineage>
        <taxon>Bacteria</taxon>
        <taxon>Bacillati</taxon>
        <taxon>Actinomycetota</taxon>
        <taxon>Actinomycetes</taxon>
        <taxon>Kitasatosporales</taxon>
        <taxon>Streptomycetaceae</taxon>
        <taxon>Streptomyces</taxon>
    </lineage>
</organism>
<evidence type="ECO:0000259" key="1">
    <source>
        <dbReference type="Pfam" id="PF04961"/>
    </source>
</evidence>
<evidence type="ECO:0000313" key="3">
    <source>
        <dbReference type="Proteomes" id="UP000248039"/>
    </source>
</evidence>
<dbReference type="InterPro" id="IPR036178">
    <property type="entry name" value="Formintransfe-cycloase-like_sf"/>
</dbReference>
<dbReference type="Pfam" id="PF04961">
    <property type="entry name" value="FTCD_C"/>
    <property type="match status" value="1"/>
</dbReference>
<dbReference type="Gene3D" id="1.20.120.680">
    <property type="entry name" value="Formiminotetrahydrofolate cyclodeaminase monomer, up-and-down helical bundle"/>
    <property type="match status" value="1"/>
</dbReference>
<accession>A0A2V4PRB0</accession>
<sequence>MRDETISQFLDRLADRVPAPGGGATAALHAAQSAALLAMVARYSTGEKYAAHQQVVERIIRESDALRGRALTLAEQDAAAFTAVVEAYRLPKEDGAQRTARSAAITRALIGAARPPAEVITAALDAIELAEVLLPIGNPSVVTDVAAAAEAARAAATTARVNVEVNLTALRIEHSREERTHAALLADTARVDEIAARAEQITAAVRAELAK</sequence>
<dbReference type="EMBL" id="PYBW01000013">
    <property type="protein sequence ID" value="PYC87498.1"/>
    <property type="molecule type" value="Genomic_DNA"/>
</dbReference>
<protein>
    <submittedName>
        <fullName evidence="2">Formimidoyltetrahydrofolate cyclodeaminase</fullName>
    </submittedName>
</protein>
<dbReference type="InterPro" id="IPR007044">
    <property type="entry name" value="Cyclodeamin/CycHdrlase"/>
</dbReference>